<feature type="compositionally biased region" description="Basic and acidic residues" evidence="4">
    <location>
        <begin position="260"/>
        <end position="269"/>
    </location>
</feature>
<sequence length="390" mass="43993">MEVAGEETKRGKAVKLDSVGVVTSSEKKMLTDITNHLKSPLNQQPKQHSAPIAATSEVSMNGLLKENAMLMQLLANRNAIIESCKAELQKSQTNFQKLQKQNSELALTNSRMLTELNSSRQRFRELQHELGSKNGILKAMKLEAKEHKQKMKHENHTNQAGASQCKKPDQKFQDGKGDNVCHAKRQRVSKSQSSAPVVVKQVKPIGKVDSQRYSLKRQSKAEKPRRPEDDFFEVDEIKYDVLHLQENLANKSEETSLGSKVHEEAREDAESSGPTNTEQVLAKKNIEKKRLSSRRQSARFKPENLEPAIDSFEIDDAKFAISLLCDDMSEKSVPTSSSLNSGQENVENDGCKFDPREIRRSSVGRPLRQSVVKIQSYKEVPLNFKMRRPT</sequence>
<dbReference type="GO" id="GO:0034090">
    <property type="term" value="P:maintenance of meiotic sister chromatid cohesion"/>
    <property type="evidence" value="ECO:0007669"/>
    <property type="project" value="InterPro"/>
</dbReference>
<dbReference type="PANTHER" id="PTHR34373">
    <property type="entry name" value="SHUGOSHIN 2"/>
    <property type="match status" value="1"/>
</dbReference>
<organism evidence="6 7">
    <name type="scientific">Lupinus angustifolius</name>
    <name type="common">Narrow-leaved blue lupine</name>
    <dbReference type="NCBI Taxonomy" id="3871"/>
    <lineage>
        <taxon>Eukaryota</taxon>
        <taxon>Viridiplantae</taxon>
        <taxon>Streptophyta</taxon>
        <taxon>Embryophyta</taxon>
        <taxon>Tracheophyta</taxon>
        <taxon>Spermatophyta</taxon>
        <taxon>Magnoliopsida</taxon>
        <taxon>eudicotyledons</taxon>
        <taxon>Gunneridae</taxon>
        <taxon>Pentapetalae</taxon>
        <taxon>rosids</taxon>
        <taxon>fabids</taxon>
        <taxon>Fabales</taxon>
        <taxon>Fabaceae</taxon>
        <taxon>Papilionoideae</taxon>
        <taxon>50 kb inversion clade</taxon>
        <taxon>genistoids sensu lato</taxon>
        <taxon>core genistoids</taxon>
        <taxon>Genisteae</taxon>
        <taxon>Lupinus</taxon>
    </lineage>
</organism>
<accession>A0A1J7IK65</accession>
<protein>
    <recommendedName>
        <fullName evidence="5">Shugoshin C-terminal domain-containing protein</fullName>
    </recommendedName>
</protein>
<reference evidence="6 7" key="1">
    <citation type="journal article" date="2017" name="Plant Biotechnol. J.">
        <title>A comprehensive draft genome sequence for lupin (Lupinus angustifolius), an emerging health food: insights into plant-microbe interactions and legume evolution.</title>
        <authorList>
            <person name="Hane J.K."/>
            <person name="Ming Y."/>
            <person name="Kamphuis L.G."/>
            <person name="Nelson M.N."/>
            <person name="Garg G."/>
            <person name="Atkins C.A."/>
            <person name="Bayer P.E."/>
            <person name="Bravo A."/>
            <person name="Bringans S."/>
            <person name="Cannon S."/>
            <person name="Edwards D."/>
            <person name="Foley R."/>
            <person name="Gao L.L."/>
            <person name="Harrison M.J."/>
            <person name="Huang W."/>
            <person name="Hurgobin B."/>
            <person name="Li S."/>
            <person name="Liu C.W."/>
            <person name="McGrath A."/>
            <person name="Morahan G."/>
            <person name="Murray J."/>
            <person name="Weller J."/>
            <person name="Jian J."/>
            <person name="Singh K.B."/>
        </authorList>
    </citation>
    <scope>NUCLEOTIDE SEQUENCE [LARGE SCALE GENOMIC DNA]</scope>
    <source>
        <strain evidence="7">cv. Tanjil</strain>
        <tissue evidence="6">Whole plant</tissue>
    </source>
</reference>
<dbReference type="EMBL" id="CM007364">
    <property type="protein sequence ID" value="OIW13163.1"/>
    <property type="molecule type" value="Genomic_DNA"/>
</dbReference>
<feature type="compositionally biased region" description="Basic and acidic residues" evidence="4">
    <location>
        <begin position="166"/>
        <end position="177"/>
    </location>
</feature>
<keyword evidence="2" id="KW-0159">Chromosome partition</keyword>
<feature type="coiled-coil region" evidence="3">
    <location>
        <begin position="81"/>
        <end position="108"/>
    </location>
</feature>
<dbReference type="OrthoDB" id="770508at2759"/>
<evidence type="ECO:0000259" key="5">
    <source>
        <dbReference type="Pfam" id="PF07557"/>
    </source>
</evidence>
<feature type="compositionally biased region" description="Basic and acidic residues" evidence="4">
    <location>
        <begin position="146"/>
        <end position="156"/>
    </location>
</feature>
<feature type="compositionally biased region" description="Basic and acidic residues" evidence="4">
    <location>
        <begin position="219"/>
        <end position="229"/>
    </location>
</feature>
<evidence type="ECO:0000313" key="6">
    <source>
        <dbReference type="EMBL" id="OIW13163.1"/>
    </source>
</evidence>
<feature type="compositionally biased region" description="Basic and acidic residues" evidence="4">
    <location>
        <begin position="349"/>
        <end position="360"/>
    </location>
</feature>
<evidence type="ECO:0000256" key="4">
    <source>
        <dbReference type="SAM" id="MobiDB-lite"/>
    </source>
</evidence>
<dbReference type="Gramene" id="OIW13163">
    <property type="protein sequence ID" value="OIW13163"/>
    <property type="gene ID" value="TanjilG_07769"/>
</dbReference>
<dbReference type="STRING" id="3871.A0A1J7IK65"/>
<dbReference type="PANTHER" id="PTHR34373:SF9">
    <property type="entry name" value="SHUGOSHIN 2"/>
    <property type="match status" value="1"/>
</dbReference>
<dbReference type="InterPro" id="IPR044693">
    <property type="entry name" value="SGO_plant"/>
</dbReference>
<evidence type="ECO:0000256" key="1">
    <source>
        <dbReference type="ARBA" id="ARBA00010845"/>
    </source>
</evidence>
<dbReference type="OMA" id="CTHHDAS"/>
<gene>
    <name evidence="6" type="ORF">TanjilG_07769</name>
</gene>
<proteinExistence type="inferred from homology"/>
<keyword evidence="3" id="KW-0175">Coiled coil</keyword>
<evidence type="ECO:0000256" key="3">
    <source>
        <dbReference type="SAM" id="Coils"/>
    </source>
</evidence>
<dbReference type="Proteomes" id="UP000188354">
    <property type="component" value="Chromosome LG04"/>
</dbReference>
<feature type="domain" description="Shugoshin C-terminal" evidence="5">
    <location>
        <begin position="364"/>
        <end position="388"/>
    </location>
</feature>
<feature type="compositionally biased region" description="Polar residues" evidence="4">
    <location>
        <begin position="334"/>
        <end position="345"/>
    </location>
</feature>
<feature type="region of interest" description="Disordered" evidence="4">
    <location>
        <begin position="209"/>
        <end position="229"/>
    </location>
</feature>
<feature type="region of interest" description="Disordered" evidence="4">
    <location>
        <begin position="250"/>
        <end position="280"/>
    </location>
</feature>
<dbReference type="AlphaFoldDB" id="A0A1J7IK65"/>
<comment type="similarity">
    <text evidence="1">Belongs to the shugoshin family.</text>
</comment>
<feature type="region of interest" description="Disordered" evidence="4">
    <location>
        <begin position="334"/>
        <end position="364"/>
    </location>
</feature>
<dbReference type="InterPro" id="IPR011515">
    <property type="entry name" value="Shugoshin_C"/>
</dbReference>
<dbReference type="GO" id="GO:0000775">
    <property type="term" value="C:chromosome, centromeric region"/>
    <property type="evidence" value="ECO:0007669"/>
    <property type="project" value="InterPro"/>
</dbReference>
<feature type="region of interest" description="Disordered" evidence="4">
    <location>
        <begin position="146"/>
        <end position="177"/>
    </location>
</feature>
<name>A0A1J7IK65_LUPAN</name>
<dbReference type="Pfam" id="PF07557">
    <property type="entry name" value="Shugoshin_C"/>
    <property type="match status" value="1"/>
</dbReference>
<evidence type="ECO:0000313" key="7">
    <source>
        <dbReference type="Proteomes" id="UP000188354"/>
    </source>
</evidence>
<keyword evidence="7" id="KW-1185">Reference proteome</keyword>
<evidence type="ECO:0000256" key="2">
    <source>
        <dbReference type="ARBA" id="ARBA00022829"/>
    </source>
</evidence>
<dbReference type="GO" id="GO:0005634">
    <property type="term" value="C:nucleus"/>
    <property type="evidence" value="ECO:0007669"/>
    <property type="project" value="InterPro"/>
</dbReference>
<dbReference type="GO" id="GO:0045144">
    <property type="term" value="P:meiotic sister chromatid segregation"/>
    <property type="evidence" value="ECO:0007669"/>
    <property type="project" value="InterPro"/>
</dbReference>